<keyword evidence="1" id="KW-1133">Transmembrane helix</keyword>
<feature type="transmembrane region" description="Helical" evidence="1">
    <location>
        <begin position="6"/>
        <end position="31"/>
    </location>
</feature>
<gene>
    <name evidence="3" type="ORF">I2H36_17840</name>
</gene>
<keyword evidence="4" id="KW-1185">Reference proteome</keyword>
<reference evidence="3 4" key="1">
    <citation type="submission" date="2020-11" db="EMBL/GenBank/DDBJ databases">
        <authorList>
            <person name="Kim M.K."/>
        </authorList>
    </citation>
    <scope>NUCLEOTIDE SEQUENCE [LARGE SCALE GENOMIC DNA]</scope>
    <source>
        <strain evidence="3 4">BT290</strain>
    </source>
</reference>
<accession>A0ABS0HXL1</accession>
<name>A0ABS0HXL1_9HYPH</name>
<evidence type="ECO:0000259" key="2">
    <source>
        <dbReference type="Pfam" id="PF07885"/>
    </source>
</evidence>
<dbReference type="RefSeq" id="WP_196265254.1">
    <property type="nucleotide sequence ID" value="NZ_JADQDN010000013.1"/>
</dbReference>
<dbReference type="EMBL" id="JADQDN010000013">
    <property type="protein sequence ID" value="MBF9197900.1"/>
    <property type="molecule type" value="Genomic_DNA"/>
</dbReference>
<sequence>MLRQLLIGGVISLGNIAIHAVVMATVVGTARRALKWSHRQPQAWLAAAMVATVGVLLVAHISEVVIWSLAYAFLAVAPPEADLLYFAFVNYTTLGYGDVVPVERWRLLGPMAAMNGVLLFGWSTAVIFEVLRQAMRSHDQRGKP</sequence>
<keyword evidence="3" id="KW-0407">Ion channel</keyword>
<keyword evidence="1" id="KW-0472">Membrane</keyword>
<dbReference type="Gene3D" id="1.10.287.70">
    <property type="match status" value="1"/>
</dbReference>
<dbReference type="Proteomes" id="UP000611708">
    <property type="component" value="Unassembled WGS sequence"/>
</dbReference>
<dbReference type="Pfam" id="PF07885">
    <property type="entry name" value="Ion_trans_2"/>
    <property type="match status" value="1"/>
</dbReference>
<keyword evidence="3" id="KW-0813">Transport</keyword>
<organism evidence="3 4">
    <name type="scientific">Microvirga terrestris</name>
    <dbReference type="NCBI Taxonomy" id="2791024"/>
    <lineage>
        <taxon>Bacteria</taxon>
        <taxon>Pseudomonadati</taxon>
        <taxon>Pseudomonadota</taxon>
        <taxon>Alphaproteobacteria</taxon>
        <taxon>Hyphomicrobiales</taxon>
        <taxon>Methylobacteriaceae</taxon>
        <taxon>Microvirga</taxon>
    </lineage>
</organism>
<comment type="caution">
    <text evidence="3">The sequence shown here is derived from an EMBL/GenBank/DDBJ whole genome shotgun (WGS) entry which is preliminary data.</text>
</comment>
<protein>
    <submittedName>
        <fullName evidence="3">Two pore domain potassium channel family protein</fullName>
    </submittedName>
</protein>
<feature type="transmembrane region" description="Helical" evidence="1">
    <location>
        <begin position="43"/>
        <end position="74"/>
    </location>
</feature>
<dbReference type="InterPro" id="IPR013099">
    <property type="entry name" value="K_chnl_dom"/>
</dbReference>
<evidence type="ECO:0000313" key="3">
    <source>
        <dbReference type="EMBL" id="MBF9197900.1"/>
    </source>
</evidence>
<dbReference type="GO" id="GO:0034220">
    <property type="term" value="P:monoatomic ion transmembrane transport"/>
    <property type="evidence" value="ECO:0007669"/>
    <property type="project" value="UniProtKB-KW"/>
</dbReference>
<feature type="domain" description="Potassium channel" evidence="2">
    <location>
        <begin position="64"/>
        <end position="132"/>
    </location>
</feature>
<evidence type="ECO:0000256" key="1">
    <source>
        <dbReference type="SAM" id="Phobius"/>
    </source>
</evidence>
<evidence type="ECO:0000313" key="4">
    <source>
        <dbReference type="Proteomes" id="UP000611708"/>
    </source>
</evidence>
<dbReference type="SUPFAM" id="SSF81324">
    <property type="entry name" value="Voltage-gated potassium channels"/>
    <property type="match status" value="1"/>
</dbReference>
<feature type="transmembrane region" description="Helical" evidence="1">
    <location>
        <begin position="111"/>
        <end position="131"/>
    </location>
</feature>
<keyword evidence="3" id="KW-0406">Ion transport</keyword>
<proteinExistence type="predicted"/>
<keyword evidence="1" id="KW-0812">Transmembrane</keyword>